<keyword evidence="1" id="KW-0808">Transferase</keyword>
<organism evidence="4 5">
    <name type="scientific">Rhynchospora tenuis</name>
    <dbReference type="NCBI Taxonomy" id="198213"/>
    <lineage>
        <taxon>Eukaryota</taxon>
        <taxon>Viridiplantae</taxon>
        <taxon>Streptophyta</taxon>
        <taxon>Embryophyta</taxon>
        <taxon>Tracheophyta</taxon>
        <taxon>Spermatophyta</taxon>
        <taxon>Magnoliopsida</taxon>
        <taxon>Liliopsida</taxon>
        <taxon>Poales</taxon>
        <taxon>Cyperaceae</taxon>
        <taxon>Cyperoideae</taxon>
        <taxon>Rhynchosporeae</taxon>
        <taxon>Rhynchospora</taxon>
    </lineage>
</organism>
<sequence length="483" mass="53012">MGRVPISSRPEKSVVGKSVIGKSEKSGKSGKSDYSHYSQPSKQGLESTRIAPPQGTTPHQASLPFTYFDVLWIILPPVERLFFYRYPHSTTHFLSSFLPSLKSSLSLALKTYYPLAGGFRQTPGTDDRLELYYVEGDAVSFTVAECSGQFEDLASDHERDVSQLECLVPVLPRSEELQPLLAVQVTVFPGQGIVIGTSVHHTACDGTSSIQFMHAWAKTCLSGASVHSQVPVFDRSLISDPSNIYSLFYIKVQSVLKSVREGTIPAIKNSELILATFTLRQQHIQRLKQLILAKAEQAKTSFHCSTIVVAFAYIWTGFAQAKRIDNSSRASLAIPADFRARIQPPLPKEYFGNCVGTGIVTANVADLIQDDGVFVAAEAIGKAIDQLSEKLKVVRNWLDEYASLSGKTVLSVAGSPKFKVYDVDCGLGRPNKVEIISTTKTGAMSVAESRDQQGGVEIGIAFPKDEMDYFKKYFFDGLKNLSE</sequence>
<feature type="compositionally biased region" description="Polar residues" evidence="3">
    <location>
        <begin position="35"/>
        <end position="46"/>
    </location>
</feature>
<evidence type="ECO:0000256" key="3">
    <source>
        <dbReference type="SAM" id="MobiDB-lite"/>
    </source>
</evidence>
<keyword evidence="5" id="KW-1185">Reference proteome</keyword>
<protein>
    <submittedName>
        <fullName evidence="4">Uncharacterized protein</fullName>
    </submittedName>
</protein>
<feature type="compositionally biased region" description="Basic and acidic residues" evidence="3">
    <location>
        <begin position="22"/>
        <end position="34"/>
    </location>
</feature>
<proteinExistence type="predicted"/>
<evidence type="ECO:0000313" key="5">
    <source>
        <dbReference type="Proteomes" id="UP001210211"/>
    </source>
</evidence>
<evidence type="ECO:0000313" key="4">
    <source>
        <dbReference type="EMBL" id="KAJ3688852.1"/>
    </source>
</evidence>
<dbReference type="GO" id="GO:0016747">
    <property type="term" value="F:acyltransferase activity, transferring groups other than amino-acyl groups"/>
    <property type="evidence" value="ECO:0007669"/>
    <property type="project" value="UniProtKB-ARBA"/>
</dbReference>
<gene>
    <name evidence="4" type="ORF">LUZ61_018016</name>
</gene>
<dbReference type="EMBL" id="JAMRDG010000002">
    <property type="protein sequence ID" value="KAJ3688852.1"/>
    <property type="molecule type" value="Genomic_DNA"/>
</dbReference>
<reference evidence="4 5" key="1">
    <citation type="journal article" date="2022" name="Cell">
        <title>Repeat-based holocentromeres influence genome architecture and karyotype evolution.</title>
        <authorList>
            <person name="Hofstatter P.G."/>
            <person name="Thangavel G."/>
            <person name="Lux T."/>
            <person name="Neumann P."/>
            <person name="Vondrak T."/>
            <person name="Novak P."/>
            <person name="Zhang M."/>
            <person name="Costa L."/>
            <person name="Castellani M."/>
            <person name="Scott A."/>
            <person name="Toegelov H."/>
            <person name="Fuchs J."/>
            <person name="Mata-Sucre Y."/>
            <person name="Dias Y."/>
            <person name="Vanzela A.L.L."/>
            <person name="Huettel B."/>
            <person name="Almeida C.C.S."/>
            <person name="Simkova H."/>
            <person name="Souza G."/>
            <person name="Pedrosa-Harand A."/>
            <person name="Macas J."/>
            <person name="Mayer K.F.X."/>
            <person name="Houben A."/>
            <person name="Marques A."/>
        </authorList>
    </citation>
    <scope>NUCLEOTIDE SEQUENCE [LARGE SCALE GENOMIC DNA]</scope>
    <source>
        <strain evidence="4">RhyTen1mFocal</strain>
    </source>
</reference>
<dbReference type="AlphaFoldDB" id="A0AAD5Z8H8"/>
<accession>A0AAD5Z8H8</accession>
<keyword evidence="2" id="KW-0012">Acyltransferase</keyword>
<evidence type="ECO:0000256" key="1">
    <source>
        <dbReference type="ARBA" id="ARBA00022679"/>
    </source>
</evidence>
<name>A0AAD5Z8H8_9POAL</name>
<dbReference type="InterPro" id="IPR051504">
    <property type="entry name" value="Plant_metabolite_acyltrans"/>
</dbReference>
<comment type="caution">
    <text evidence="4">The sequence shown here is derived from an EMBL/GenBank/DDBJ whole genome shotgun (WGS) entry which is preliminary data.</text>
</comment>
<dbReference type="Gene3D" id="3.30.559.10">
    <property type="entry name" value="Chloramphenicol acetyltransferase-like domain"/>
    <property type="match status" value="2"/>
</dbReference>
<dbReference type="InterPro" id="IPR023213">
    <property type="entry name" value="CAT-like_dom_sf"/>
</dbReference>
<dbReference type="Pfam" id="PF02458">
    <property type="entry name" value="Transferase"/>
    <property type="match status" value="1"/>
</dbReference>
<dbReference type="PANTHER" id="PTHR31625">
    <property type="match status" value="1"/>
</dbReference>
<dbReference type="Proteomes" id="UP001210211">
    <property type="component" value="Unassembled WGS sequence"/>
</dbReference>
<evidence type="ECO:0000256" key="2">
    <source>
        <dbReference type="ARBA" id="ARBA00023315"/>
    </source>
</evidence>
<feature type="region of interest" description="Disordered" evidence="3">
    <location>
        <begin position="1"/>
        <end position="57"/>
    </location>
</feature>